<evidence type="ECO:0000256" key="2">
    <source>
        <dbReference type="SAM" id="Phobius"/>
    </source>
</evidence>
<dbReference type="Proteomes" id="UP000492820">
    <property type="component" value="Unassembled WGS sequence"/>
</dbReference>
<evidence type="ECO:0000313" key="5">
    <source>
        <dbReference type="WBParaSite" id="EgrG_000768000"/>
    </source>
</evidence>
<keyword evidence="2" id="KW-0472">Membrane</keyword>
<proteinExistence type="predicted"/>
<reference evidence="3 4" key="1">
    <citation type="journal article" date="2013" name="Nature">
        <title>The genomes of four tapeworm species reveal adaptations to parasitism.</title>
        <authorList>
            <person name="Tsai I.J."/>
            <person name="Zarowiecki M."/>
            <person name="Holroyd N."/>
            <person name="Garciarrubio A."/>
            <person name="Sanchez-Flores A."/>
            <person name="Brooks K.L."/>
            <person name="Tracey A."/>
            <person name="Bobes R.J."/>
            <person name="Fragoso G."/>
            <person name="Sciutto E."/>
            <person name="Aslett M."/>
            <person name="Beasley H."/>
            <person name="Bennett H.M."/>
            <person name="Cai J."/>
            <person name="Camicia F."/>
            <person name="Clark R."/>
            <person name="Cucher M."/>
            <person name="De Silva N."/>
            <person name="Day T.A."/>
            <person name="Deplazes P."/>
            <person name="Estrada K."/>
            <person name="Fernandez C."/>
            <person name="Holland P.W."/>
            <person name="Hou J."/>
            <person name="Hu S."/>
            <person name="Huckvale T."/>
            <person name="Hung S.S."/>
            <person name="Kamenetzky L."/>
            <person name="Keane J.A."/>
            <person name="Kiss F."/>
            <person name="Koziol U."/>
            <person name="Lambert O."/>
            <person name="Liu K."/>
            <person name="Luo X."/>
            <person name="Luo Y."/>
            <person name="Macchiaroli N."/>
            <person name="Nichol S."/>
            <person name="Paps J."/>
            <person name="Parkinson J."/>
            <person name="Pouchkina-Stantcheva N."/>
            <person name="Riddiford N."/>
            <person name="Rosenzvit M."/>
            <person name="Salinas G."/>
            <person name="Wasmuth J.D."/>
            <person name="Zamanian M."/>
            <person name="Zheng Y."/>
            <person name="Cai X."/>
            <person name="Soberon X."/>
            <person name="Olson P.D."/>
            <person name="Laclette J.P."/>
            <person name="Brehm K."/>
            <person name="Berriman M."/>
            <person name="Garciarrubio A."/>
            <person name="Bobes R.J."/>
            <person name="Fragoso G."/>
            <person name="Sanchez-Flores A."/>
            <person name="Estrada K."/>
            <person name="Cevallos M.A."/>
            <person name="Morett E."/>
            <person name="Gonzalez V."/>
            <person name="Portillo T."/>
            <person name="Ochoa-Leyva A."/>
            <person name="Jose M.V."/>
            <person name="Sciutto E."/>
            <person name="Landa A."/>
            <person name="Jimenez L."/>
            <person name="Valdes V."/>
            <person name="Carrero J.C."/>
            <person name="Larralde C."/>
            <person name="Morales-Montor J."/>
            <person name="Limon-Lason J."/>
            <person name="Soberon X."/>
            <person name="Laclette J.P."/>
        </authorList>
    </citation>
    <scope>NUCLEOTIDE SEQUENCE [LARGE SCALE GENOMIC DNA]</scope>
</reference>
<sequence length="182" mass="20267">MSNVTSGTKENVEEEKWYETTLPIALTIILSVILLILIIVRVVQCCQERRAKRHLKRAKAKDHSLEEGEEKEKQSKTSAPKKRGKLIKLSKHKEATDGADAAPIVPAHENGSFLQSGIRTHPTRRAENKSWYDSKVIPYIDDGGASLDNLYLPDKAIQEVVPTDSSVLLTSPELTCCCDICK</sequence>
<keyword evidence="2" id="KW-1133">Transmembrane helix</keyword>
<dbReference type="WBParaSite" id="EgrG_000768000">
    <property type="protein sequence ID" value="EgrG_000768000"/>
    <property type="gene ID" value="EgrG_000768000"/>
</dbReference>
<keyword evidence="2" id="KW-0812">Transmembrane</keyword>
<dbReference type="OrthoDB" id="6276714at2759"/>
<feature type="compositionally biased region" description="Basic residues" evidence="1">
    <location>
        <begin position="79"/>
        <end position="89"/>
    </location>
</feature>
<dbReference type="AlphaFoldDB" id="A0A068WCB1"/>
<dbReference type="EMBL" id="LK028576">
    <property type="protein sequence ID" value="CDS15285.1"/>
    <property type="molecule type" value="Genomic_DNA"/>
</dbReference>
<evidence type="ECO:0000313" key="4">
    <source>
        <dbReference type="Proteomes" id="UP000492820"/>
    </source>
</evidence>
<organism evidence="3">
    <name type="scientific">Echinococcus granulosus</name>
    <name type="common">Hydatid tapeworm</name>
    <dbReference type="NCBI Taxonomy" id="6210"/>
    <lineage>
        <taxon>Eukaryota</taxon>
        <taxon>Metazoa</taxon>
        <taxon>Spiralia</taxon>
        <taxon>Lophotrochozoa</taxon>
        <taxon>Platyhelminthes</taxon>
        <taxon>Cestoda</taxon>
        <taxon>Eucestoda</taxon>
        <taxon>Cyclophyllidea</taxon>
        <taxon>Taeniidae</taxon>
        <taxon>Echinococcus</taxon>
        <taxon>Echinococcus granulosus group</taxon>
    </lineage>
</organism>
<reference evidence="3" key="2">
    <citation type="submission" date="2014-06" db="EMBL/GenBank/DDBJ databases">
        <authorList>
            <person name="Aslett M."/>
        </authorList>
    </citation>
    <scope>NUCLEOTIDE SEQUENCE</scope>
</reference>
<feature type="region of interest" description="Disordered" evidence="1">
    <location>
        <begin position="53"/>
        <end position="89"/>
    </location>
</feature>
<reference evidence="5" key="3">
    <citation type="submission" date="2020-10" db="UniProtKB">
        <authorList>
            <consortium name="WormBaseParasite"/>
        </authorList>
    </citation>
    <scope>IDENTIFICATION</scope>
</reference>
<evidence type="ECO:0000313" key="3">
    <source>
        <dbReference type="EMBL" id="CDS15285.1"/>
    </source>
</evidence>
<protein>
    <submittedName>
        <fullName evidence="3 5">Expressed conserved protein</fullName>
    </submittedName>
</protein>
<feature type="transmembrane region" description="Helical" evidence="2">
    <location>
        <begin position="20"/>
        <end position="43"/>
    </location>
</feature>
<evidence type="ECO:0000256" key="1">
    <source>
        <dbReference type="SAM" id="MobiDB-lite"/>
    </source>
</evidence>
<accession>A0A068WCB1</accession>
<name>A0A068WCB1_ECHGR</name>
<gene>
    <name evidence="3" type="ORF">EgrG_000768000</name>
</gene>
<feature type="compositionally biased region" description="Basic and acidic residues" evidence="1">
    <location>
        <begin position="61"/>
        <end position="75"/>
    </location>
</feature>